<evidence type="ECO:0000313" key="3">
    <source>
        <dbReference type="Proteomes" id="UP000435649"/>
    </source>
</evidence>
<sequence>MRSSFTLIELLVVIAIIAILASMLLPSLNQARETARSSNCKNNLKQQGLAMLQYASDNNDCFARHSNGSEDSGNRFWTWLLVADGKYLAKKSFVCPSRSGSPDWVRELWNDPGRFLTSSDHAGWYICDYGMNHQYVSGVKLSRFPAASRTLLITESADADRAEGDLQPFGFHRIDANYDANYAVAWPSHRGNSEINAVFADGHVVSERGPAGEAGARWLMSTRGSRIGCPWVDSNWNDNAPWNFWIRHDGWYRW</sequence>
<dbReference type="Pfam" id="PF07596">
    <property type="entry name" value="SBP_bac_10"/>
    <property type="match status" value="1"/>
</dbReference>
<dbReference type="EMBL" id="VUNS01000021">
    <property type="protein sequence ID" value="MST98631.1"/>
    <property type="molecule type" value="Genomic_DNA"/>
</dbReference>
<dbReference type="PANTHER" id="PTHR30093">
    <property type="entry name" value="GENERAL SECRETION PATHWAY PROTEIN G"/>
    <property type="match status" value="1"/>
</dbReference>
<dbReference type="AlphaFoldDB" id="A0A844G7U5"/>
<dbReference type="RefSeq" id="WP_154419548.1">
    <property type="nucleotide sequence ID" value="NZ_VUNS01000021.1"/>
</dbReference>
<dbReference type="NCBIfam" id="TIGR02532">
    <property type="entry name" value="IV_pilin_GFxxxE"/>
    <property type="match status" value="1"/>
</dbReference>
<organism evidence="2 3">
    <name type="scientific">Victivallis lenta</name>
    <dbReference type="NCBI Taxonomy" id="2606640"/>
    <lineage>
        <taxon>Bacteria</taxon>
        <taxon>Pseudomonadati</taxon>
        <taxon>Lentisphaerota</taxon>
        <taxon>Lentisphaeria</taxon>
        <taxon>Victivallales</taxon>
        <taxon>Victivallaceae</taxon>
        <taxon>Victivallis</taxon>
    </lineage>
</organism>
<dbReference type="Pfam" id="PF07963">
    <property type="entry name" value="N_methyl"/>
    <property type="match status" value="1"/>
</dbReference>
<feature type="domain" description="DUF1559" evidence="1">
    <location>
        <begin position="30"/>
        <end position="68"/>
    </location>
</feature>
<evidence type="ECO:0000259" key="1">
    <source>
        <dbReference type="Pfam" id="PF07596"/>
    </source>
</evidence>
<dbReference type="InterPro" id="IPR011453">
    <property type="entry name" value="DUF1559"/>
</dbReference>
<dbReference type="InterPro" id="IPR012902">
    <property type="entry name" value="N_methyl_site"/>
</dbReference>
<dbReference type="InterPro" id="IPR045584">
    <property type="entry name" value="Pilin-like"/>
</dbReference>
<proteinExistence type="predicted"/>
<name>A0A844G7U5_9BACT</name>
<dbReference type="Gene3D" id="3.30.700.10">
    <property type="entry name" value="Glycoprotein, Type 4 Pilin"/>
    <property type="match status" value="1"/>
</dbReference>
<dbReference type="SUPFAM" id="SSF54523">
    <property type="entry name" value="Pili subunits"/>
    <property type="match status" value="1"/>
</dbReference>
<accession>A0A844G7U5</accession>
<gene>
    <name evidence="2" type="ORF">FYJ85_16450</name>
</gene>
<reference evidence="2 3" key="1">
    <citation type="submission" date="2019-08" db="EMBL/GenBank/DDBJ databases">
        <title>In-depth cultivation of the pig gut microbiome towards novel bacterial diversity and tailored functional studies.</title>
        <authorList>
            <person name="Wylensek D."/>
            <person name="Hitch T.C.A."/>
            <person name="Clavel T."/>
        </authorList>
    </citation>
    <scope>NUCLEOTIDE SEQUENCE [LARGE SCALE GENOMIC DNA]</scope>
    <source>
        <strain evidence="2 3">BBE-744-WT-12</strain>
    </source>
</reference>
<dbReference type="Proteomes" id="UP000435649">
    <property type="component" value="Unassembled WGS sequence"/>
</dbReference>
<keyword evidence="3" id="KW-1185">Reference proteome</keyword>
<evidence type="ECO:0000313" key="2">
    <source>
        <dbReference type="EMBL" id="MST98631.1"/>
    </source>
</evidence>
<protein>
    <submittedName>
        <fullName evidence="2">Type II secretion system protein</fullName>
    </submittedName>
</protein>
<dbReference type="PANTHER" id="PTHR30093:SF2">
    <property type="entry name" value="TYPE II SECRETION SYSTEM PROTEIN H"/>
    <property type="match status" value="1"/>
</dbReference>
<comment type="caution">
    <text evidence="2">The sequence shown here is derived from an EMBL/GenBank/DDBJ whole genome shotgun (WGS) entry which is preliminary data.</text>
</comment>